<protein>
    <recommendedName>
        <fullName evidence="1">F-box domain-containing protein</fullName>
    </recommendedName>
</protein>
<dbReference type="SUPFAM" id="SSF52047">
    <property type="entry name" value="RNI-like"/>
    <property type="match status" value="1"/>
</dbReference>
<dbReference type="InterPro" id="IPR036047">
    <property type="entry name" value="F-box-like_dom_sf"/>
</dbReference>
<dbReference type="EMBL" id="EQ973788">
    <property type="protein sequence ID" value="EEF47655.1"/>
    <property type="molecule type" value="Genomic_DNA"/>
</dbReference>
<dbReference type="AlphaFoldDB" id="B9RLD0"/>
<evidence type="ECO:0000259" key="1">
    <source>
        <dbReference type="Pfam" id="PF00646"/>
    </source>
</evidence>
<sequence length="272" mass="31053">MEDDIISHLSDNVVDNILMFLPLRDAVRTSALSQKWRHNWETLPQLVFDSDFEESLKQYPAKNELLFTIYQILLLHRAQIRGHGNPEVQNGRKINMLEVFGCLPSIEYLHVDYYLLMILAAGDIPERFLTPFNLLKTLILREISLDEVAEFSLALCLIKSSPHLQKLEISVDECPNINSDGAVEFLAVQNRSDISLDKVQEVEMLDLTGRGLQMGFVKLLLAKSPMLERMHVHPLQGISTNEELRLLTEITRFCWPSAVAEIIYSGLNHVNS</sequence>
<proteinExistence type="predicted"/>
<dbReference type="STRING" id="3988.B9RLD0"/>
<gene>
    <name evidence="2" type="ORF">RCOM_1465130</name>
</gene>
<dbReference type="InterPro" id="IPR001810">
    <property type="entry name" value="F-box_dom"/>
</dbReference>
<accession>B9RLD0</accession>
<dbReference type="Proteomes" id="UP000008311">
    <property type="component" value="Unassembled WGS sequence"/>
</dbReference>
<reference evidence="3" key="1">
    <citation type="journal article" date="2010" name="Nat. Biotechnol.">
        <title>Draft genome sequence of the oilseed species Ricinus communis.</title>
        <authorList>
            <person name="Chan A.P."/>
            <person name="Crabtree J."/>
            <person name="Zhao Q."/>
            <person name="Lorenzi H."/>
            <person name="Orvis J."/>
            <person name="Puiu D."/>
            <person name="Melake-Berhan A."/>
            <person name="Jones K.M."/>
            <person name="Redman J."/>
            <person name="Chen G."/>
            <person name="Cahoon E.B."/>
            <person name="Gedil M."/>
            <person name="Stanke M."/>
            <person name="Haas B.J."/>
            <person name="Wortman J.R."/>
            <person name="Fraser-Liggett C.M."/>
            <person name="Ravel J."/>
            <person name="Rabinowicz P.D."/>
        </authorList>
    </citation>
    <scope>NUCLEOTIDE SEQUENCE [LARGE SCALE GENOMIC DNA]</scope>
    <source>
        <strain evidence="3">cv. Hale</strain>
    </source>
</reference>
<feature type="domain" description="F-box" evidence="1">
    <location>
        <begin position="6"/>
        <end position="41"/>
    </location>
</feature>
<dbReference type="PANTHER" id="PTHR31639:SF285">
    <property type="entry name" value="OS01G0730200 PROTEIN"/>
    <property type="match status" value="1"/>
</dbReference>
<evidence type="ECO:0000313" key="2">
    <source>
        <dbReference type="EMBL" id="EEF47655.1"/>
    </source>
</evidence>
<dbReference type="PANTHER" id="PTHR31639">
    <property type="entry name" value="F-BOX PROTEIN-LIKE"/>
    <property type="match status" value="1"/>
</dbReference>
<keyword evidence="3" id="KW-1185">Reference proteome</keyword>
<organism evidence="2 3">
    <name type="scientific">Ricinus communis</name>
    <name type="common">Castor bean</name>
    <dbReference type="NCBI Taxonomy" id="3988"/>
    <lineage>
        <taxon>Eukaryota</taxon>
        <taxon>Viridiplantae</taxon>
        <taxon>Streptophyta</taxon>
        <taxon>Embryophyta</taxon>
        <taxon>Tracheophyta</taxon>
        <taxon>Spermatophyta</taxon>
        <taxon>Magnoliopsida</taxon>
        <taxon>eudicotyledons</taxon>
        <taxon>Gunneridae</taxon>
        <taxon>Pentapetalae</taxon>
        <taxon>rosids</taxon>
        <taxon>fabids</taxon>
        <taxon>Malpighiales</taxon>
        <taxon>Euphorbiaceae</taxon>
        <taxon>Acalyphoideae</taxon>
        <taxon>Acalypheae</taxon>
        <taxon>Ricinus</taxon>
    </lineage>
</organism>
<evidence type="ECO:0000313" key="3">
    <source>
        <dbReference type="Proteomes" id="UP000008311"/>
    </source>
</evidence>
<dbReference type="SUPFAM" id="SSF81383">
    <property type="entry name" value="F-box domain"/>
    <property type="match status" value="1"/>
</dbReference>
<dbReference type="Pfam" id="PF00646">
    <property type="entry name" value="F-box"/>
    <property type="match status" value="1"/>
</dbReference>
<dbReference type="InParanoid" id="B9RLD0"/>
<name>B9RLD0_RICCO</name>